<reference evidence="2" key="2">
    <citation type="journal article" date="2017" name="Nat. Plants">
        <title>The Aegilops tauschii genome reveals multiple impacts of transposons.</title>
        <authorList>
            <person name="Zhao G."/>
            <person name="Zou C."/>
            <person name="Li K."/>
            <person name="Wang K."/>
            <person name="Li T."/>
            <person name="Gao L."/>
            <person name="Zhang X."/>
            <person name="Wang H."/>
            <person name="Yang Z."/>
            <person name="Liu X."/>
            <person name="Jiang W."/>
            <person name="Mao L."/>
            <person name="Kong X."/>
            <person name="Jiao Y."/>
            <person name="Jia J."/>
        </authorList>
    </citation>
    <scope>NUCLEOTIDE SEQUENCE [LARGE SCALE GENOMIC DNA]</scope>
    <source>
        <strain evidence="2">cv. AL8/78</strain>
    </source>
</reference>
<accession>A0A453BHY4</accession>
<organism evidence="1 2">
    <name type="scientific">Aegilops tauschii subsp. strangulata</name>
    <name type="common">Goatgrass</name>
    <dbReference type="NCBI Taxonomy" id="200361"/>
    <lineage>
        <taxon>Eukaryota</taxon>
        <taxon>Viridiplantae</taxon>
        <taxon>Streptophyta</taxon>
        <taxon>Embryophyta</taxon>
        <taxon>Tracheophyta</taxon>
        <taxon>Spermatophyta</taxon>
        <taxon>Magnoliopsida</taxon>
        <taxon>Liliopsida</taxon>
        <taxon>Poales</taxon>
        <taxon>Poaceae</taxon>
        <taxon>BOP clade</taxon>
        <taxon>Pooideae</taxon>
        <taxon>Triticodae</taxon>
        <taxon>Triticeae</taxon>
        <taxon>Triticinae</taxon>
        <taxon>Aegilops</taxon>
    </lineage>
</organism>
<dbReference type="Gramene" id="AET2Gv20514400.39">
    <property type="protein sequence ID" value="AET2Gv20514400.39"/>
    <property type="gene ID" value="AET2Gv20514400"/>
</dbReference>
<sequence>MWAAVAKSLCCTSANSVGCVQPLSDFGGMLWLQNYALPTYRWKGEAHQGMPYYGKNEALLKIVYYYLSSMWGDQPKEDSGASKLQFVHNDLTFSIYALEFQKVNNTQCIAFHDLPWSVLMDDLLTHFNSVPRYYFLWHCVL</sequence>
<dbReference type="EnsemblPlants" id="AET2Gv20514400.39">
    <property type="protein sequence ID" value="AET2Gv20514400.39"/>
    <property type="gene ID" value="AET2Gv20514400"/>
</dbReference>
<protein>
    <submittedName>
        <fullName evidence="1">Uncharacterized protein</fullName>
    </submittedName>
</protein>
<dbReference type="Proteomes" id="UP000015105">
    <property type="component" value="Chromosome 2D"/>
</dbReference>
<reference evidence="1" key="3">
    <citation type="journal article" date="2017" name="Nature">
        <title>Genome sequence of the progenitor of the wheat D genome Aegilops tauschii.</title>
        <authorList>
            <person name="Luo M.C."/>
            <person name="Gu Y.Q."/>
            <person name="Puiu D."/>
            <person name="Wang H."/>
            <person name="Twardziok S.O."/>
            <person name="Deal K.R."/>
            <person name="Huo N."/>
            <person name="Zhu T."/>
            <person name="Wang L."/>
            <person name="Wang Y."/>
            <person name="McGuire P.E."/>
            <person name="Liu S."/>
            <person name="Long H."/>
            <person name="Ramasamy R.K."/>
            <person name="Rodriguez J.C."/>
            <person name="Van S.L."/>
            <person name="Yuan L."/>
            <person name="Wang Z."/>
            <person name="Xia Z."/>
            <person name="Xiao L."/>
            <person name="Anderson O.D."/>
            <person name="Ouyang S."/>
            <person name="Liang Y."/>
            <person name="Zimin A.V."/>
            <person name="Pertea G."/>
            <person name="Qi P."/>
            <person name="Bennetzen J.L."/>
            <person name="Dai X."/>
            <person name="Dawson M.W."/>
            <person name="Muller H.G."/>
            <person name="Kugler K."/>
            <person name="Rivarola-Duarte L."/>
            <person name="Spannagl M."/>
            <person name="Mayer K.F.X."/>
            <person name="Lu F.H."/>
            <person name="Bevan M.W."/>
            <person name="Leroy P."/>
            <person name="Li P."/>
            <person name="You F.M."/>
            <person name="Sun Q."/>
            <person name="Liu Z."/>
            <person name="Lyons E."/>
            <person name="Wicker T."/>
            <person name="Salzberg S.L."/>
            <person name="Devos K.M."/>
            <person name="Dvorak J."/>
        </authorList>
    </citation>
    <scope>NUCLEOTIDE SEQUENCE [LARGE SCALE GENOMIC DNA]</scope>
    <source>
        <strain evidence="1">cv. AL8/78</strain>
    </source>
</reference>
<name>A0A453BHY4_AEGTS</name>
<evidence type="ECO:0000313" key="1">
    <source>
        <dbReference type="EnsemblPlants" id="AET2Gv20514400.39"/>
    </source>
</evidence>
<reference evidence="1" key="5">
    <citation type="journal article" date="2021" name="G3 (Bethesda)">
        <title>Aegilops tauschii genome assembly Aet v5.0 features greater sequence contiguity and improved annotation.</title>
        <authorList>
            <person name="Wang L."/>
            <person name="Zhu T."/>
            <person name="Rodriguez J.C."/>
            <person name="Deal K.R."/>
            <person name="Dubcovsky J."/>
            <person name="McGuire P.E."/>
            <person name="Lux T."/>
            <person name="Spannagl M."/>
            <person name="Mayer K.F.X."/>
            <person name="Baldrich P."/>
            <person name="Meyers B.C."/>
            <person name="Huo N."/>
            <person name="Gu Y.Q."/>
            <person name="Zhou H."/>
            <person name="Devos K.M."/>
            <person name="Bennetzen J.L."/>
            <person name="Unver T."/>
            <person name="Budak H."/>
            <person name="Gulick P.J."/>
            <person name="Galiba G."/>
            <person name="Kalapos B."/>
            <person name="Nelson D.R."/>
            <person name="Li P."/>
            <person name="You F.M."/>
            <person name="Luo M.C."/>
            <person name="Dvorak J."/>
        </authorList>
    </citation>
    <scope>NUCLEOTIDE SEQUENCE [LARGE SCALE GENOMIC DNA]</scope>
    <source>
        <strain evidence="1">cv. AL8/78</strain>
    </source>
</reference>
<reference evidence="2" key="1">
    <citation type="journal article" date="2014" name="Science">
        <title>Ancient hybridizations among the ancestral genomes of bread wheat.</title>
        <authorList>
            <consortium name="International Wheat Genome Sequencing Consortium,"/>
            <person name="Marcussen T."/>
            <person name="Sandve S.R."/>
            <person name="Heier L."/>
            <person name="Spannagl M."/>
            <person name="Pfeifer M."/>
            <person name="Jakobsen K.S."/>
            <person name="Wulff B.B."/>
            <person name="Steuernagel B."/>
            <person name="Mayer K.F."/>
            <person name="Olsen O.A."/>
        </authorList>
    </citation>
    <scope>NUCLEOTIDE SEQUENCE [LARGE SCALE GENOMIC DNA]</scope>
    <source>
        <strain evidence="2">cv. AL8/78</strain>
    </source>
</reference>
<reference evidence="1" key="4">
    <citation type="submission" date="2019-03" db="UniProtKB">
        <authorList>
            <consortium name="EnsemblPlants"/>
        </authorList>
    </citation>
    <scope>IDENTIFICATION</scope>
</reference>
<proteinExistence type="predicted"/>
<keyword evidence="2" id="KW-1185">Reference proteome</keyword>
<evidence type="ECO:0000313" key="2">
    <source>
        <dbReference type="Proteomes" id="UP000015105"/>
    </source>
</evidence>
<dbReference type="AlphaFoldDB" id="A0A453BHY4"/>